<accession>A0A0K2VHX0</accession>
<feature type="transmembrane region" description="Helical" evidence="1">
    <location>
        <begin position="12"/>
        <end position="33"/>
    </location>
</feature>
<proteinExistence type="predicted"/>
<dbReference type="AlphaFoldDB" id="A0A0K2VHX0"/>
<keyword evidence="1" id="KW-1133">Transmembrane helix</keyword>
<keyword evidence="1" id="KW-0472">Membrane</keyword>
<reference evidence="2" key="1">
    <citation type="submission" date="2014-05" db="EMBL/GenBank/DDBJ databases">
        <authorList>
            <person name="Chronopoulou M."/>
        </authorList>
    </citation>
    <scope>NUCLEOTIDE SEQUENCE</scope>
    <source>
        <tissue evidence="2">Whole organism</tissue>
    </source>
</reference>
<protein>
    <submittedName>
        <fullName evidence="2">Uncharacterized protein</fullName>
    </submittedName>
</protein>
<evidence type="ECO:0000256" key="1">
    <source>
        <dbReference type="SAM" id="Phobius"/>
    </source>
</evidence>
<keyword evidence="1" id="KW-0812">Transmembrane</keyword>
<name>A0A0K2VHX0_LEPSM</name>
<dbReference type="EMBL" id="HACA01032190">
    <property type="protein sequence ID" value="CDW49551.1"/>
    <property type="molecule type" value="Transcribed_RNA"/>
</dbReference>
<feature type="non-terminal residue" evidence="2">
    <location>
        <position position="1"/>
    </location>
</feature>
<sequence>NIYVCFKIAHYSGMHVIIQFFVSNIVMLHLIIINTKSQKV</sequence>
<organism evidence="2">
    <name type="scientific">Lepeophtheirus salmonis</name>
    <name type="common">Salmon louse</name>
    <name type="synonym">Caligus salmonis</name>
    <dbReference type="NCBI Taxonomy" id="72036"/>
    <lineage>
        <taxon>Eukaryota</taxon>
        <taxon>Metazoa</taxon>
        <taxon>Ecdysozoa</taxon>
        <taxon>Arthropoda</taxon>
        <taxon>Crustacea</taxon>
        <taxon>Multicrustacea</taxon>
        <taxon>Hexanauplia</taxon>
        <taxon>Copepoda</taxon>
        <taxon>Siphonostomatoida</taxon>
        <taxon>Caligidae</taxon>
        <taxon>Lepeophtheirus</taxon>
    </lineage>
</organism>
<evidence type="ECO:0000313" key="2">
    <source>
        <dbReference type="EMBL" id="CDW49551.1"/>
    </source>
</evidence>